<sequence>MSVLSEWRREWTTEAHAHRQRLTKNALQRNLREDVQRRVTSSSVSSSIAVVDCCWSRGQCPCDTTPSVTTALAPYLFCALEDGVVCVINTSNFAKTYLFEDDSLHRREKERAGRKETTPQHDTQRDRLVAIDCFPLQQKPKREVTATKQVAGQPTVADSEVISLLCTVVDGFVCTFTIDAVTISRARSHSLKASNVCRAIKLPADTDLSDRGSWKTFSIRFSQQGSRIIVLATSTGPPTRNPTAFSNTAGSRAGLIYTTFLCVLKRQENDANGVYAVEKQWTKVLPPNGDTTTELLCVTWWDDEESVILVVWSDGTVCLMDVALSTIAQSVMFSSAEDLRPGRVVKAVASPPSFQGAPASRTSTSTPSAVSATVTSGTSNCSRPTGLLAVVVDENIIVQFAVHSSLHKNEPTSSEEPPLKTQKVESPSQGEMDSPTLTLEPGPQTHCSEDIPIGDIAIFDCLLPHTLCVLLESGALLILDGTTVEILYQRQLSRLFPSKVTRRATSGADGGSNDKRSGNSRECSFLLRPKDRPLTMCILEHNTAVILRAS</sequence>
<protein>
    <submittedName>
        <fullName evidence="2">Uncharacterized protein</fullName>
    </submittedName>
</protein>
<dbReference type="Proteomes" id="UP000195570">
    <property type="component" value="Unassembled WGS sequence"/>
</dbReference>
<proteinExistence type="predicted"/>
<dbReference type="AlphaFoldDB" id="A0A1G4I391"/>
<organism evidence="2 3">
    <name type="scientific">Trypanosoma equiperdum</name>
    <dbReference type="NCBI Taxonomy" id="5694"/>
    <lineage>
        <taxon>Eukaryota</taxon>
        <taxon>Discoba</taxon>
        <taxon>Euglenozoa</taxon>
        <taxon>Kinetoplastea</taxon>
        <taxon>Metakinetoplastina</taxon>
        <taxon>Trypanosomatida</taxon>
        <taxon>Trypanosomatidae</taxon>
        <taxon>Trypanosoma</taxon>
    </lineage>
</organism>
<feature type="compositionally biased region" description="Polar residues" evidence="1">
    <location>
        <begin position="424"/>
        <end position="436"/>
    </location>
</feature>
<evidence type="ECO:0000313" key="3">
    <source>
        <dbReference type="Proteomes" id="UP000195570"/>
    </source>
</evidence>
<feature type="region of interest" description="Disordered" evidence="1">
    <location>
        <begin position="350"/>
        <end position="377"/>
    </location>
</feature>
<evidence type="ECO:0000313" key="2">
    <source>
        <dbReference type="EMBL" id="SCU66169.1"/>
    </source>
</evidence>
<dbReference type="VEuPathDB" id="TriTrypDB:TEOVI_000520900"/>
<dbReference type="GeneID" id="92379149"/>
<comment type="caution">
    <text evidence="2">The sequence shown here is derived from an EMBL/GenBank/DDBJ whole genome shotgun (WGS) entry which is preliminary data.</text>
</comment>
<dbReference type="RefSeq" id="XP_067077647.1">
    <property type="nucleotide sequence ID" value="XM_067221546.1"/>
</dbReference>
<feature type="region of interest" description="Disordered" evidence="1">
    <location>
        <begin position="502"/>
        <end position="522"/>
    </location>
</feature>
<feature type="compositionally biased region" description="Low complexity" evidence="1">
    <location>
        <begin position="356"/>
        <end position="377"/>
    </location>
</feature>
<keyword evidence="3" id="KW-1185">Reference proteome</keyword>
<evidence type="ECO:0000256" key="1">
    <source>
        <dbReference type="SAM" id="MobiDB-lite"/>
    </source>
</evidence>
<name>A0A1G4I391_TRYEQ</name>
<accession>A0A1G4I391</accession>
<gene>
    <name evidence="2" type="ORF">TEOVI_000520900</name>
</gene>
<dbReference type="EMBL" id="CZPT02000508">
    <property type="protein sequence ID" value="SCU66169.1"/>
    <property type="molecule type" value="Genomic_DNA"/>
</dbReference>
<reference evidence="2" key="1">
    <citation type="submission" date="2016-09" db="EMBL/GenBank/DDBJ databases">
        <authorList>
            <person name="Hebert L."/>
            <person name="Moumen B."/>
        </authorList>
    </citation>
    <scope>NUCLEOTIDE SEQUENCE [LARGE SCALE GENOMIC DNA]</scope>
    <source>
        <strain evidence="2">OVI</strain>
    </source>
</reference>
<feature type="region of interest" description="Disordered" evidence="1">
    <location>
        <begin position="407"/>
        <end position="436"/>
    </location>
</feature>